<name>A0A0R3SC24_HYMDI</name>
<evidence type="ECO:0000313" key="4">
    <source>
        <dbReference type="WBParaSite" id="HDID_0000208101-mRNA-1"/>
    </source>
</evidence>
<proteinExistence type="predicted"/>
<evidence type="ECO:0000256" key="1">
    <source>
        <dbReference type="SAM" id="MobiDB-lite"/>
    </source>
</evidence>
<feature type="region of interest" description="Disordered" evidence="1">
    <location>
        <begin position="1"/>
        <end position="32"/>
    </location>
</feature>
<reference evidence="4" key="1">
    <citation type="submission" date="2017-02" db="UniProtKB">
        <authorList>
            <consortium name="WormBaseParasite"/>
        </authorList>
    </citation>
    <scope>IDENTIFICATION</scope>
</reference>
<evidence type="ECO:0000313" key="3">
    <source>
        <dbReference type="Proteomes" id="UP000274504"/>
    </source>
</evidence>
<dbReference type="AlphaFoldDB" id="A0A0R3SC24"/>
<protein>
    <submittedName>
        <fullName evidence="2 4">Uncharacterized protein</fullName>
    </submittedName>
</protein>
<gene>
    <name evidence="2" type="ORF">HDID_LOCUS2082</name>
</gene>
<evidence type="ECO:0000313" key="2">
    <source>
        <dbReference type="EMBL" id="VDL19543.1"/>
    </source>
</evidence>
<sequence length="224" mass="24260">MNLSDLASPHLPDDLPIPEESHRSTKTHLPSIPQGKELIIPVNGPPCYIRPTEIGRFLIDLRLQDHLNVVADLSSRNMGNCSHELSSSSSVEIKEQITEIAESTKRLSGSPKCSPVTGGGHKQVEARAIITDKTLSVTMFSTSSESSNGSNATATTTNSSLSSKVVLKSVKDRQRCLSESVAAPSTQTAVFQQKTNISPKSHKFFGRLRLFSLSGVSIAFLIRF</sequence>
<dbReference type="EMBL" id="UYSG01000461">
    <property type="protein sequence ID" value="VDL19543.1"/>
    <property type="molecule type" value="Genomic_DNA"/>
</dbReference>
<reference evidence="2 3" key="2">
    <citation type="submission" date="2018-11" db="EMBL/GenBank/DDBJ databases">
        <authorList>
            <consortium name="Pathogen Informatics"/>
        </authorList>
    </citation>
    <scope>NUCLEOTIDE SEQUENCE [LARGE SCALE GENOMIC DNA]</scope>
</reference>
<accession>A0A0R3SC24</accession>
<organism evidence="4">
    <name type="scientific">Hymenolepis diminuta</name>
    <name type="common">Rat tapeworm</name>
    <dbReference type="NCBI Taxonomy" id="6216"/>
    <lineage>
        <taxon>Eukaryota</taxon>
        <taxon>Metazoa</taxon>
        <taxon>Spiralia</taxon>
        <taxon>Lophotrochozoa</taxon>
        <taxon>Platyhelminthes</taxon>
        <taxon>Cestoda</taxon>
        <taxon>Eucestoda</taxon>
        <taxon>Cyclophyllidea</taxon>
        <taxon>Hymenolepididae</taxon>
        <taxon>Hymenolepis</taxon>
    </lineage>
</organism>
<dbReference type="WBParaSite" id="HDID_0000208101-mRNA-1">
    <property type="protein sequence ID" value="HDID_0000208101-mRNA-1"/>
    <property type="gene ID" value="HDID_0000208101"/>
</dbReference>
<dbReference type="OrthoDB" id="10546577at2759"/>
<dbReference type="Proteomes" id="UP000274504">
    <property type="component" value="Unassembled WGS sequence"/>
</dbReference>